<comment type="caution">
    <text evidence="2">The sequence shown here is derived from an EMBL/GenBank/DDBJ whole genome shotgun (WGS) entry which is preliminary data.</text>
</comment>
<dbReference type="EMBL" id="AMZH03010320">
    <property type="protein sequence ID" value="RRT54976.1"/>
    <property type="molecule type" value="Genomic_DNA"/>
</dbReference>
<organism evidence="2 3">
    <name type="scientific">Ensete ventricosum</name>
    <name type="common">Abyssinian banana</name>
    <name type="synonym">Musa ensete</name>
    <dbReference type="NCBI Taxonomy" id="4639"/>
    <lineage>
        <taxon>Eukaryota</taxon>
        <taxon>Viridiplantae</taxon>
        <taxon>Streptophyta</taxon>
        <taxon>Embryophyta</taxon>
        <taxon>Tracheophyta</taxon>
        <taxon>Spermatophyta</taxon>
        <taxon>Magnoliopsida</taxon>
        <taxon>Liliopsida</taxon>
        <taxon>Zingiberales</taxon>
        <taxon>Musaceae</taxon>
        <taxon>Ensete</taxon>
    </lineage>
</organism>
<name>A0A426YT92_ENSVE</name>
<sequence length="111" mass="13103">MDGMYRSTRGPIWAVHTDLSICPTIPCVGTKVRCTSLFRHTEFILIPYGYRYADRRLPGDTTKIDRRQSILAVNDRLREKKGRRRRRKKEEEKKKEYLAPSSPAHCRRPRS</sequence>
<gene>
    <name evidence="2" type="ORF">B296_00048780</name>
</gene>
<dbReference type="AlphaFoldDB" id="A0A426YT92"/>
<accession>A0A426YT92</accession>
<feature type="compositionally biased region" description="Basic residues" evidence="1">
    <location>
        <begin position="79"/>
        <end position="88"/>
    </location>
</feature>
<protein>
    <submittedName>
        <fullName evidence="2">Uncharacterized protein</fullName>
    </submittedName>
</protein>
<evidence type="ECO:0000256" key="1">
    <source>
        <dbReference type="SAM" id="MobiDB-lite"/>
    </source>
</evidence>
<feature type="region of interest" description="Disordered" evidence="1">
    <location>
        <begin position="75"/>
        <end position="111"/>
    </location>
</feature>
<evidence type="ECO:0000313" key="2">
    <source>
        <dbReference type="EMBL" id="RRT54976.1"/>
    </source>
</evidence>
<reference evidence="2 3" key="1">
    <citation type="journal article" date="2014" name="Agronomy (Basel)">
        <title>A Draft Genome Sequence for Ensete ventricosum, the Drought-Tolerant Tree Against Hunger.</title>
        <authorList>
            <person name="Harrison J."/>
            <person name="Moore K.A."/>
            <person name="Paszkiewicz K."/>
            <person name="Jones T."/>
            <person name="Grant M."/>
            <person name="Ambacheew D."/>
            <person name="Muzemil S."/>
            <person name="Studholme D.J."/>
        </authorList>
    </citation>
    <scope>NUCLEOTIDE SEQUENCE [LARGE SCALE GENOMIC DNA]</scope>
</reference>
<proteinExistence type="predicted"/>
<dbReference type="Proteomes" id="UP000287651">
    <property type="component" value="Unassembled WGS sequence"/>
</dbReference>
<evidence type="ECO:0000313" key="3">
    <source>
        <dbReference type="Proteomes" id="UP000287651"/>
    </source>
</evidence>